<accession>A0A239LFL2</accession>
<protein>
    <submittedName>
        <fullName evidence="2">Catechol-2,3-dioxygenase</fullName>
    </submittedName>
</protein>
<evidence type="ECO:0000313" key="3">
    <source>
        <dbReference type="Proteomes" id="UP000198393"/>
    </source>
</evidence>
<gene>
    <name evidence="2" type="ORF">SAMN05421640_3223</name>
</gene>
<reference evidence="2 3" key="1">
    <citation type="submission" date="2017-06" db="EMBL/GenBank/DDBJ databases">
        <authorList>
            <person name="Kim H.J."/>
            <person name="Triplett B.A."/>
        </authorList>
    </citation>
    <scope>NUCLEOTIDE SEQUENCE [LARGE SCALE GENOMIC DNA]</scope>
    <source>
        <strain evidence="2 3">DSM 19307</strain>
    </source>
</reference>
<organism evidence="2 3">
    <name type="scientific">Ekhidna lutea</name>
    <dbReference type="NCBI Taxonomy" id="447679"/>
    <lineage>
        <taxon>Bacteria</taxon>
        <taxon>Pseudomonadati</taxon>
        <taxon>Bacteroidota</taxon>
        <taxon>Cytophagia</taxon>
        <taxon>Cytophagales</taxon>
        <taxon>Reichenbachiellaceae</taxon>
        <taxon>Ekhidna</taxon>
    </lineage>
</organism>
<keyword evidence="2" id="KW-0223">Dioxygenase</keyword>
<dbReference type="InterPro" id="IPR037523">
    <property type="entry name" value="VOC_core"/>
</dbReference>
<dbReference type="GO" id="GO:0051213">
    <property type="term" value="F:dioxygenase activity"/>
    <property type="evidence" value="ECO:0007669"/>
    <property type="project" value="UniProtKB-KW"/>
</dbReference>
<evidence type="ECO:0000313" key="2">
    <source>
        <dbReference type="EMBL" id="SNT29090.1"/>
    </source>
</evidence>
<evidence type="ECO:0000259" key="1">
    <source>
        <dbReference type="PROSITE" id="PS51819"/>
    </source>
</evidence>
<dbReference type="OrthoDB" id="192739at2"/>
<dbReference type="RefSeq" id="WP_089357892.1">
    <property type="nucleotide sequence ID" value="NZ_FZPD01000005.1"/>
</dbReference>
<name>A0A239LFL2_EKHLU</name>
<dbReference type="Proteomes" id="UP000198393">
    <property type="component" value="Unassembled WGS sequence"/>
</dbReference>
<dbReference type="Gene3D" id="3.10.180.10">
    <property type="entry name" value="2,3-Dihydroxybiphenyl 1,2-Dioxygenase, domain 1"/>
    <property type="match status" value="1"/>
</dbReference>
<sequence length="221" mass="25511">MLFKTLQLYTSHIQEQKDFYSGLLGTDIIASGAEQFEVRIGNTALIFKKSSENCYYHFAINIPSYQIKEAHQWISAKTKVLPFHGEEIVDFKNWNAEALYFYDPSGNIVEFIARKNLNIPSDSKFDSGSFMHISEIGLPVSDVRSTYEFLNRECGLAKFSGDYQRFCAIGEETGLFITIDYNQKDWIPNDDKAYPFPFEAEFVNQNRSFQMIFENAGIKIY</sequence>
<dbReference type="PROSITE" id="PS51819">
    <property type="entry name" value="VOC"/>
    <property type="match status" value="1"/>
</dbReference>
<keyword evidence="2" id="KW-0560">Oxidoreductase</keyword>
<feature type="domain" description="VOC" evidence="1">
    <location>
        <begin position="2"/>
        <end position="114"/>
    </location>
</feature>
<keyword evidence="3" id="KW-1185">Reference proteome</keyword>
<dbReference type="EMBL" id="FZPD01000005">
    <property type="protein sequence ID" value="SNT29090.1"/>
    <property type="molecule type" value="Genomic_DNA"/>
</dbReference>
<dbReference type="SUPFAM" id="SSF54593">
    <property type="entry name" value="Glyoxalase/Bleomycin resistance protein/Dihydroxybiphenyl dioxygenase"/>
    <property type="match status" value="1"/>
</dbReference>
<proteinExistence type="predicted"/>
<dbReference type="InterPro" id="IPR029068">
    <property type="entry name" value="Glyas_Bleomycin-R_OHBP_Dase"/>
</dbReference>
<dbReference type="AlphaFoldDB" id="A0A239LFL2"/>